<gene>
    <name evidence="1" type="ORF">DN068_11950</name>
</gene>
<comment type="caution">
    <text evidence="1">The sequence shown here is derived from an EMBL/GenBank/DDBJ whole genome shotgun (WGS) entry which is preliminary data.</text>
</comment>
<organism evidence="1 2">
    <name type="scientific">Taibaiella soli</name>
    <dbReference type="NCBI Taxonomy" id="1649169"/>
    <lineage>
        <taxon>Bacteria</taxon>
        <taxon>Pseudomonadati</taxon>
        <taxon>Bacteroidota</taxon>
        <taxon>Chitinophagia</taxon>
        <taxon>Chitinophagales</taxon>
        <taxon>Chitinophagaceae</taxon>
        <taxon>Taibaiella</taxon>
    </lineage>
</organism>
<accession>A0A2W2AB92</accession>
<evidence type="ECO:0008006" key="3">
    <source>
        <dbReference type="Google" id="ProtNLM"/>
    </source>
</evidence>
<dbReference type="EMBL" id="QKTW01000017">
    <property type="protein sequence ID" value="PZF72571.1"/>
    <property type="molecule type" value="Genomic_DNA"/>
</dbReference>
<dbReference type="RefSeq" id="WP_110999162.1">
    <property type="nucleotide sequence ID" value="NZ_QKTW01000017.1"/>
</dbReference>
<dbReference type="SUPFAM" id="SSF55729">
    <property type="entry name" value="Acyl-CoA N-acyltransferases (Nat)"/>
    <property type="match status" value="1"/>
</dbReference>
<protein>
    <recommendedName>
        <fullName evidence="3">N-acetyltransferase domain-containing protein</fullName>
    </recommendedName>
</protein>
<dbReference type="Gene3D" id="3.40.630.30">
    <property type="match status" value="1"/>
</dbReference>
<sequence length="184" mass="20917">MNNFTCTSGRCIDIRLATLGDLDAISLLNKKWIVNSFDIPNKEDGFLLCDEYNSEDLSNIILAQDTAVACSDGAVVAYYINDNCSSLLDQYNLAISNLKEKNLIPADSRVSIRTQIVVDREFQRLGIPKAMLDFLVPFLKEKYNFLFSIGVNENPKRAAHQKVGWKIVDEDDLNYYCLYDLRTQ</sequence>
<reference evidence="1 2" key="1">
    <citation type="submission" date="2018-06" db="EMBL/GenBank/DDBJ databases">
        <title>Mucibacter soli gen. nov., sp. nov., a new member of the family Chitinophagaceae producing mucin.</title>
        <authorList>
            <person name="Kim M.-K."/>
            <person name="Park S."/>
            <person name="Kim T.-S."/>
            <person name="Joung Y."/>
            <person name="Han J.-H."/>
            <person name="Kim S.B."/>
        </authorList>
    </citation>
    <scope>NUCLEOTIDE SEQUENCE [LARGE SCALE GENOMIC DNA]</scope>
    <source>
        <strain evidence="1 2">R1-15</strain>
    </source>
</reference>
<proteinExistence type="predicted"/>
<evidence type="ECO:0000313" key="1">
    <source>
        <dbReference type="EMBL" id="PZF72571.1"/>
    </source>
</evidence>
<dbReference type="Proteomes" id="UP000248745">
    <property type="component" value="Unassembled WGS sequence"/>
</dbReference>
<dbReference type="AlphaFoldDB" id="A0A2W2AB92"/>
<evidence type="ECO:0000313" key="2">
    <source>
        <dbReference type="Proteomes" id="UP000248745"/>
    </source>
</evidence>
<dbReference type="InterPro" id="IPR016181">
    <property type="entry name" value="Acyl_CoA_acyltransferase"/>
</dbReference>
<dbReference type="OrthoDB" id="5109343at2"/>
<keyword evidence="2" id="KW-1185">Reference proteome</keyword>
<name>A0A2W2AB92_9BACT</name>